<comment type="caution">
    <text evidence="1">The sequence shown here is derived from an EMBL/GenBank/DDBJ whole genome shotgun (WGS) entry which is preliminary data.</text>
</comment>
<reference evidence="1" key="2">
    <citation type="submission" date="2023-01" db="EMBL/GenBank/DDBJ databases">
        <authorList>
            <person name="Sun Q."/>
            <person name="Evtushenko L."/>
        </authorList>
    </citation>
    <scope>NUCLEOTIDE SEQUENCE</scope>
    <source>
        <strain evidence="1">VKM B-1499</strain>
    </source>
</reference>
<gene>
    <name evidence="1" type="ORF">GCM10017620_09100</name>
</gene>
<dbReference type="Proteomes" id="UP001143509">
    <property type="component" value="Unassembled WGS sequence"/>
</dbReference>
<accession>A0ABQ5T718</accession>
<reference evidence="1" key="1">
    <citation type="journal article" date="2014" name="Int. J. Syst. Evol. Microbiol.">
        <title>Complete genome of a new Firmicutes species belonging to the dominant human colonic microbiota ('Ruminococcus bicirculans') reveals two chromosomes and a selective capacity to utilize plant glucans.</title>
        <authorList>
            <consortium name="NISC Comparative Sequencing Program"/>
            <person name="Wegmann U."/>
            <person name="Louis P."/>
            <person name="Goesmann A."/>
            <person name="Henrissat B."/>
            <person name="Duncan S.H."/>
            <person name="Flint H.J."/>
        </authorList>
    </citation>
    <scope>NUCLEOTIDE SEQUENCE</scope>
    <source>
        <strain evidence="1">VKM B-1499</strain>
    </source>
</reference>
<organism evidence="1 2">
    <name type="scientific">Brevundimonas intermedia</name>
    <dbReference type="NCBI Taxonomy" id="74315"/>
    <lineage>
        <taxon>Bacteria</taxon>
        <taxon>Pseudomonadati</taxon>
        <taxon>Pseudomonadota</taxon>
        <taxon>Alphaproteobacteria</taxon>
        <taxon>Caulobacterales</taxon>
        <taxon>Caulobacteraceae</taxon>
        <taxon>Brevundimonas</taxon>
    </lineage>
</organism>
<evidence type="ECO:0000313" key="1">
    <source>
        <dbReference type="EMBL" id="GLK47937.1"/>
    </source>
</evidence>
<proteinExistence type="predicted"/>
<dbReference type="RefSeq" id="WP_271164208.1">
    <property type="nucleotide sequence ID" value="NZ_BSFD01000002.1"/>
</dbReference>
<dbReference type="EMBL" id="BSFD01000002">
    <property type="protein sequence ID" value="GLK47937.1"/>
    <property type="molecule type" value="Genomic_DNA"/>
</dbReference>
<protein>
    <recommendedName>
        <fullName evidence="3">DUF3617 family protein</fullName>
    </recommendedName>
</protein>
<evidence type="ECO:0008006" key="3">
    <source>
        <dbReference type="Google" id="ProtNLM"/>
    </source>
</evidence>
<evidence type="ECO:0000313" key="2">
    <source>
        <dbReference type="Proteomes" id="UP001143509"/>
    </source>
</evidence>
<sequence length="166" mass="18356">MRIRHALTAVALVATSACEANTDRWIERQTAVDPPELWQVEALGADVQPVRICVDGFLRKGFSAPLPEVNGRPCIPMGKSITTPDATLQRCTLGHEDVLVRVTRTGDDDVFTVALRVTLISGHKDASAVQTRRYTRLGACPKGWKVGDVTDQKGRRTNEVWPPVWR</sequence>
<keyword evidence="2" id="KW-1185">Reference proteome</keyword>
<dbReference type="PROSITE" id="PS51257">
    <property type="entry name" value="PROKAR_LIPOPROTEIN"/>
    <property type="match status" value="1"/>
</dbReference>
<name>A0ABQ5T718_9CAUL</name>